<dbReference type="AlphaFoldDB" id="C7NNK1"/>
<dbReference type="InterPro" id="IPR036425">
    <property type="entry name" value="MoaB/Mog-like_dom_sf"/>
</dbReference>
<dbReference type="eggNOG" id="arCOG00214">
    <property type="taxonomic scope" value="Archaea"/>
</dbReference>
<evidence type="ECO:0000313" key="3">
    <source>
        <dbReference type="Proteomes" id="UP000002071"/>
    </source>
</evidence>
<dbReference type="Gene3D" id="3.40.980.10">
    <property type="entry name" value="MoaB/Mog-like domain"/>
    <property type="match status" value="1"/>
</dbReference>
<dbReference type="PANTHER" id="PTHR43232:SF2">
    <property type="entry name" value="MOLYBDENUM COFACTOR BIOSYNTHESIS PROTEIN B"/>
    <property type="match status" value="1"/>
</dbReference>
<dbReference type="PANTHER" id="PTHR43232">
    <property type="entry name" value="MOLYBDENUM COFACTOR BIOSYNTHESIS PROTEIN B"/>
    <property type="match status" value="1"/>
</dbReference>
<evidence type="ECO:0000313" key="2">
    <source>
        <dbReference type="EMBL" id="ACV10229.1"/>
    </source>
</evidence>
<accession>C7NNK1</accession>
<dbReference type="SUPFAM" id="SSF53218">
    <property type="entry name" value="Molybdenum cofactor biosynthesis proteins"/>
    <property type="match status" value="1"/>
</dbReference>
<reference evidence="2 3" key="1">
    <citation type="journal article" date="2009" name="Stand. Genomic Sci.">
        <title>Complete genome sequence of Halorhabdus utahensis type strain (AX-2).</title>
        <authorList>
            <person name="Anderson I."/>
            <person name="Tindall B.J."/>
            <person name="Pomrenke H."/>
            <person name="Goker M."/>
            <person name="Lapidus A."/>
            <person name="Nolan M."/>
            <person name="Copeland A."/>
            <person name="Glavina Del Rio T."/>
            <person name="Chen F."/>
            <person name="Tice H."/>
            <person name="Cheng J.F."/>
            <person name="Lucas S."/>
            <person name="Chertkov O."/>
            <person name="Bruce D."/>
            <person name="Brettin T."/>
            <person name="Detter J.C."/>
            <person name="Han C."/>
            <person name="Goodwin L."/>
            <person name="Land M."/>
            <person name="Hauser L."/>
            <person name="Chang Y.J."/>
            <person name="Jeffries C.D."/>
            <person name="Pitluck S."/>
            <person name="Pati A."/>
            <person name="Mavromatis K."/>
            <person name="Ivanova N."/>
            <person name="Ovchinnikova G."/>
            <person name="Chen A."/>
            <person name="Palaniappan K."/>
            <person name="Chain P."/>
            <person name="Rohde M."/>
            <person name="Bristow J."/>
            <person name="Eisen J.A."/>
            <person name="Markowitz V."/>
            <person name="Hugenholtz P."/>
            <person name="Kyrpides N.C."/>
            <person name="Klenk H.P."/>
        </authorList>
    </citation>
    <scope>NUCLEOTIDE SEQUENCE [LARGE SCALE GENOMIC DNA]</scope>
    <source>
        <strain evidence="3">DSM 12940 / JCM 11049 / AX-2</strain>
    </source>
</reference>
<dbReference type="Pfam" id="PF00994">
    <property type="entry name" value="MoCF_biosynth"/>
    <property type="match status" value="1"/>
</dbReference>
<dbReference type="GO" id="GO:0006777">
    <property type="term" value="P:Mo-molybdopterin cofactor biosynthetic process"/>
    <property type="evidence" value="ECO:0007669"/>
    <property type="project" value="InterPro"/>
</dbReference>
<dbReference type="CDD" id="cd00886">
    <property type="entry name" value="MogA_MoaB"/>
    <property type="match status" value="1"/>
</dbReference>
<evidence type="ECO:0000259" key="1">
    <source>
        <dbReference type="SMART" id="SM00852"/>
    </source>
</evidence>
<keyword evidence="3" id="KW-1185">Reference proteome</keyword>
<organism evidence="2 3">
    <name type="scientific">Halorhabdus utahensis (strain DSM 12940 / JCM 11049 / AX-2)</name>
    <dbReference type="NCBI Taxonomy" id="519442"/>
    <lineage>
        <taxon>Archaea</taxon>
        <taxon>Methanobacteriati</taxon>
        <taxon>Methanobacteriota</taxon>
        <taxon>Stenosarchaea group</taxon>
        <taxon>Halobacteria</taxon>
        <taxon>Halobacteriales</taxon>
        <taxon>Haloarculaceae</taxon>
        <taxon>Halorhabdus</taxon>
    </lineage>
</organism>
<name>C7NNK1_HALUD</name>
<dbReference type="Proteomes" id="UP000002071">
    <property type="component" value="Chromosome"/>
</dbReference>
<dbReference type="RefSeq" id="WP_012795106.1">
    <property type="nucleotide sequence ID" value="NC_013158.1"/>
</dbReference>
<protein>
    <submittedName>
        <fullName evidence="2">Molybdenum cofactor synthesis domain protein</fullName>
    </submittedName>
</protein>
<dbReference type="STRING" id="519442.Huta_0040"/>
<dbReference type="KEGG" id="hut:Huta_0040"/>
<dbReference type="InterPro" id="IPR012245">
    <property type="entry name" value="MoaB"/>
</dbReference>
<proteinExistence type="predicted"/>
<feature type="domain" description="MoaB/Mog" evidence="1">
    <location>
        <begin position="15"/>
        <end position="158"/>
    </location>
</feature>
<sequence length="167" mass="17686">MGDHHHHDRRAVDVAVLTISTSRSLDGDDSGDAIVAAIEDAGHTVTARDLVGDEIGVIRERVETFADREDVDVISTTGGTGVTDDDVTIEALRPLFERELPGFGERFRARSVEEAGPHAMLTRATAGIVDDVPVFCLPGSESAAAFGTAELVTPMLGHLVGLLSEPE</sequence>
<dbReference type="SMART" id="SM00852">
    <property type="entry name" value="MoCF_biosynth"/>
    <property type="match status" value="1"/>
</dbReference>
<dbReference type="NCBIfam" id="TIGR00177">
    <property type="entry name" value="molyb_syn"/>
    <property type="match status" value="1"/>
</dbReference>
<dbReference type="EMBL" id="CP001687">
    <property type="protein sequence ID" value="ACV10229.1"/>
    <property type="molecule type" value="Genomic_DNA"/>
</dbReference>
<dbReference type="OrthoDB" id="205337at2157"/>
<dbReference type="GO" id="GO:0005829">
    <property type="term" value="C:cytosol"/>
    <property type="evidence" value="ECO:0007669"/>
    <property type="project" value="TreeGrafter"/>
</dbReference>
<dbReference type="HOGENOM" id="CLU_077358_2_1_2"/>
<gene>
    <name evidence="2" type="ordered locus">Huta_0040</name>
</gene>
<dbReference type="InterPro" id="IPR001453">
    <property type="entry name" value="MoaB/Mog_dom"/>
</dbReference>
<dbReference type="PIRSF" id="PIRSF006443">
    <property type="entry name" value="MoaB"/>
    <property type="match status" value="1"/>
</dbReference>
<dbReference type="GeneID" id="8382300"/>